<evidence type="ECO:0000256" key="1">
    <source>
        <dbReference type="SAM" id="MobiDB-lite"/>
    </source>
</evidence>
<dbReference type="OrthoDB" id="2191610at2759"/>
<protein>
    <submittedName>
        <fullName evidence="2">Uncharacterized protein</fullName>
    </submittedName>
</protein>
<dbReference type="AlphaFoldDB" id="I6ZHT1"/>
<dbReference type="VEuPathDB" id="MicrosporidiaDB:EROM_031360"/>
<evidence type="ECO:0000313" key="2">
    <source>
        <dbReference type="EMBL" id="AFN82758.1"/>
    </source>
</evidence>
<keyword evidence="3" id="KW-1185">Reference proteome</keyword>
<dbReference type="GeneID" id="20521050"/>
<evidence type="ECO:0000313" key="3">
    <source>
        <dbReference type="Proteomes" id="UP000010094"/>
    </source>
</evidence>
<proteinExistence type="predicted"/>
<dbReference type="KEGG" id="ero:EROM_031360"/>
<dbReference type="RefSeq" id="XP_009264255.1">
    <property type="nucleotide sequence ID" value="XM_009265980.1"/>
</dbReference>
<accession>I6ZHT1</accession>
<feature type="compositionally biased region" description="Basic residues" evidence="1">
    <location>
        <begin position="97"/>
        <end position="107"/>
    </location>
</feature>
<reference evidence="2 3" key="1">
    <citation type="journal article" date="2012" name="Proc. Natl. Acad. Sci. U.S.A.">
        <title>Gain and loss of multiple functionally related, horizontally transferred genes in the reduced genomes of two microsporidian parasites.</title>
        <authorList>
            <person name="Pombert J.-F."/>
            <person name="Selman M."/>
            <person name="Burki F."/>
            <person name="Bardell F.T."/>
            <person name="Farinelli L."/>
            <person name="Solter L.F."/>
            <person name="Whitman D.W."/>
            <person name="Weiss L.M."/>
            <person name="Corradi N."/>
            <person name="Keeling P.J."/>
        </authorList>
    </citation>
    <scope>NUCLEOTIDE SEQUENCE [LARGE SCALE GENOMIC DNA]</scope>
    <source>
        <strain evidence="2 3">SJ-2008</strain>
    </source>
</reference>
<dbReference type="Proteomes" id="UP000010094">
    <property type="component" value="Chromosome III"/>
</dbReference>
<name>I6ZHT1_ENCRO</name>
<gene>
    <name evidence="2" type="ordered locus">EROM_031360</name>
</gene>
<feature type="region of interest" description="Disordered" evidence="1">
    <location>
        <begin position="86"/>
        <end position="107"/>
    </location>
</feature>
<organism evidence="2 3">
    <name type="scientific">Encephalitozoon romaleae (strain SJ-2008)</name>
    <name type="common">Microsporidian parasite</name>
    <dbReference type="NCBI Taxonomy" id="1178016"/>
    <lineage>
        <taxon>Eukaryota</taxon>
        <taxon>Fungi</taxon>
        <taxon>Fungi incertae sedis</taxon>
        <taxon>Microsporidia</taxon>
        <taxon>Unikaryonidae</taxon>
        <taxon>Encephalitozoon</taxon>
    </lineage>
</organism>
<dbReference type="HOGENOM" id="CLU_176429_0_0_1"/>
<dbReference type="EMBL" id="CP003520">
    <property type="protein sequence ID" value="AFN82758.1"/>
    <property type="molecule type" value="Genomic_DNA"/>
</dbReference>
<sequence length="107" mass="12000">MEDQCHILPFFIPETSKVKIEYVDLSGDVSTIRGIFCVKKKLDTDINVHICNKIVKDPIFYWVPANSESVLEKGLELVRKGLGFPLKGDQGPPSKTITKKNNKGVKL</sequence>